<name>A0AAE9DME6_CAEBR</name>
<reference evidence="3 4" key="1">
    <citation type="submission" date="2022-05" db="EMBL/GenBank/DDBJ databases">
        <title>Chromosome-level reference genomes for two strains of Caenorhabditis briggsae: an improved platform for comparative genomics.</title>
        <authorList>
            <person name="Stevens L."/>
            <person name="Andersen E.C."/>
        </authorList>
    </citation>
    <scope>NUCLEOTIDE SEQUENCE [LARGE SCALE GENOMIC DNA]</scope>
    <source>
        <strain evidence="3">QX1410_ONT</strain>
        <tissue evidence="3">Whole-organism</tissue>
    </source>
</reference>
<dbReference type="Pfam" id="PF00650">
    <property type="entry name" value="CRAL_TRIO"/>
    <property type="match status" value="1"/>
</dbReference>
<evidence type="ECO:0000256" key="1">
    <source>
        <dbReference type="SAM" id="MobiDB-lite"/>
    </source>
</evidence>
<organism evidence="3 4">
    <name type="scientific">Caenorhabditis briggsae</name>
    <dbReference type="NCBI Taxonomy" id="6238"/>
    <lineage>
        <taxon>Eukaryota</taxon>
        <taxon>Metazoa</taxon>
        <taxon>Ecdysozoa</taxon>
        <taxon>Nematoda</taxon>
        <taxon>Chromadorea</taxon>
        <taxon>Rhabditida</taxon>
        <taxon>Rhabditina</taxon>
        <taxon>Rhabditomorpha</taxon>
        <taxon>Rhabditoidea</taxon>
        <taxon>Rhabditidae</taxon>
        <taxon>Peloderinae</taxon>
        <taxon>Caenorhabditis</taxon>
    </lineage>
</organism>
<evidence type="ECO:0000313" key="3">
    <source>
        <dbReference type="EMBL" id="ULU06308.1"/>
    </source>
</evidence>
<dbReference type="Gene3D" id="2.60.120.680">
    <property type="entry name" value="GOLD domain"/>
    <property type="match status" value="1"/>
</dbReference>
<dbReference type="PANTHER" id="PTHR47159:SF2">
    <property type="entry name" value="CRAL-TRIO DOMAIN-CONTAINING PROTEIN"/>
    <property type="match status" value="1"/>
</dbReference>
<dbReference type="InterPro" id="IPR053302">
    <property type="entry name" value="CRAL-TRIO_domain"/>
</dbReference>
<accession>A0AAE9DME6</accession>
<sequence>MCSSYQDSKSHFLLFRFTRVYRSQSGSIVVGVYVEEFSLHFFLQKEEVEMSPSPTEKEAILRIIDSIDGRDDDYCAHEFNVYRWLVAYGNDEEEAAKALKRHLNIRKTIDLNSFVEKVELEEDELNKYVPIDVIGQNHPDDNKVLMFERTGKIDISGLVDNVLMHKFMQIKLKMMESVHQKVVAAERKTGRQSGGLFVMDLDGISFSTKLISVLTGPYRIMWGTLFDHYPQLLQKIIIVNAPSFVNVLHSACSPFLPDDYKEKIVITSESAIDAIQKHVDKSFLPSDLGGELPRKTSLPSAPFPKTNKKEEKEKVNLVAISVPAGKYVVQKFEWKKGQEIEFFLHNESSFHYFMFHSEDDTRDMNSWREMTVGCERPALSQVDSWKYTVPSNGFYFIRYGNHNSWYFSTTVNTNHFIYNENGEKIALTPIEIFNI</sequence>
<evidence type="ECO:0000313" key="4">
    <source>
        <dbReference type="Proteomes" id="UP000827892"/>
    </source>
</evidence>
<dbReference type="CDD" id="cd00170">
    <property type="entry name" value="SEC14"/>
    <property type="match status" value="1"/>
</dbReference>
<evidence type="ECO:0000259" key="2">
    <source>
        <dbReference type="PROSITE" id="PS50191"/>
    </source>
</evidence>
<dbReference type="Pfam" id="PF25883">
    <property type="entry name" value="F28H7_8_C"/>
    <property type="match status" value="1"/>
</dbReference>
<dbReference type="InterPro" id="IPR036865">
    <property type="entry name" value="CRAL-TRIO_dom_sf"/>
</dbReference>
<protein>
    <recommendedName>
        <fullName evidence="2">CRAL-TRIO domain-containing protein</fullName>
    </recommendedName>
</protein>
<dbReference type="PROSITE" id="PS50191">
    <property type="entry name" value="CRAL_TRIO"/>
    <property type="match status" value="1"/>
</dbReference>
<gene>
    <name evidence="3" type="ORF">L3Y34_018281</name>
</gene>
<dbReference type="InterPro" id="IPR058960">
    <property type="entry name" value="Ctg-1-like_C"/>
</dbReference>
<dbReference type="InterPro" id="IPR001251">
    <property type="entry name" value="CRAL-TRIO_dom"/>
</dbReference>
<dbReference type="Gene3D" id="3.40.525.10">
    <property type="entry name" value="CRAL-TRIO lipid binding domain"/>
    <property type="match status" value="1"/>
</dbReference>
<feature type="domain" description="CRAL-TRIO" evidence="2">
    <location>
        <begin position="121"/>
        <end position="296"/>
    </location>
</feature>
<proteinExistence type="predicted"/>
<feature type="region of interest" description="Disordered" evidence="1">
    <location>
        <begin position="286"/>
        <end position="306"/>
    </location>
</feature>
<dbReference type="SMART" id="SM00516">
    <property type="entry name" value="SEC14"/>
    <property type="match status" value="1"/>
</dbReference>
<dbReference type="PANTHER" id="PTHR47159">
    <property type="entry name" value="PROTEIN CBG07705-RELATED"/>
    <property type="match status" value="1"/>
</dbReference>
<dbReference type="AlphaFoldDB" id="A0AAE9DME6"/>
<dbReference type="EMBL" id="CP090892">
    <property type="protein sequence ID" value="ULU06308.1"/>
    <property type="molecule type" value="Genomic_DNA"/>
</dbReference>
<dbReference type="Proteomes" id="UP000827892">
    <property type="component" value="Chromosome II"/>
</dbReference>
<dbReference type="SUPFAM" id="SSF52087">
    <property type="entry name" value="CRAL/TRIO domain"/>
    <property type="match status" value="1"/>
</dbReference>